<dbReference type="Proteomes" id="UP000516173">
    <property type="component" value="Plasmid pFMUON74"/>
</dbReference>
<dbReference type="EMBL" id="AP023397">
    <property type="protein sequence ID" value="BCK59453.1"/>
    <property type="molecule type" value="Genomic_DNA"/>
</dbReference>
<dbReference type="RefSeq" id="WP_187689659.1">
    <property type="nucleotide sequence ID" value="NZ_AP023397.1"/>
</dbReference>
<evidence type="ECO:0000313" key="2">
    <source>
        <dbReference type="Proteomes" id="UP000516173"/>
    </source>
</evidence>
<protein>
    <submittedName>
        <fullName evidence="1">Uncharacterized protein</fullName>
    </submittedName>
</protein>
<dbReference type="GeneID" id="80351590"/>
<keyword evidence="2" id="KW-1185">Reference proteome</keyword>
<reference evidence="1 2" key="1">
    <citation type="submission" date="2020-08" db="EMBL/GenBank/DDBJ databases">
        <title>Genome Sequencing of Nocardia wallacei strain FMUON74 and assembly.</title>
        <authorList>
            <person name="Toyokawa M."/>
            <person name="Uesaka K."/>
        </authorList>
    </citation>
    <scope>NUCLEOTIDE SEQUENCE [LARGE SCALE GENOMIC DNA]</scope>
    <source>
        <strain evidence="1 2">FMUON74</strain>
        <plasmid evidence="1 2">pFMUON74</plasmid>
    </source>
</reference>
<dbReference type="KEGG" id="nwl:NWFMUON74_72250"/>
<proteinExistence type="predicted"/>
<evidence type="ECO:0000313" key="1">
    <source>
        <dbReference type="EMBL" id="BCK59453.1"/>
    </source>
</evidence>
<dbReference type="AlphaFoldDB" id="A0A7G1KYY5"/>
<name>A0A7G1KYY5_9NOCA</name>
<accession>A0A7G1KYY5</accession>
<organism evidence="1 2">
    <name type="scientific">Nocardia wallacei</name>
    <dbReference type="NCBI Taxonomy" id="480035"/>
    <lineage>
        <taxon>Bacteria</taxon>
        <taxon>Bacillati</taxon>
        <taxon>Actinomycetota</taxon>
        <taxon>Actinomycetes</taxon>
        <taxon>Mycobacteriales</taxon>
        <taxon>Nocardiaceae</taxon>
        <taxon>Nocardia</taxon>
    </lineage>
</organism>
<keyword evidence="1" id="KW-0614">Plasmid</keyword>
<gene>
    <name evidence="1" type="ORF">NWFMUON74_72250</name>
</gene>
<sequence>MPVTNSADNDKSTTMFHMVGTAGDMYSRGDRRIPNTLTFDVTRFGDLWDMSVTRIRTENGMNIGTVIAYESGFTTEADAMAAADKYEQAAVTAGA</sequence>
<geneLocation type="plasmid" evidence="1 2">
    <name>pFMUON74</name>
</geneLocation>